<evidence type="ECO:0000313" key="2">
    <source>
        <dbReference type="EMBL" id="KAK5187161.1"/>
    </source>
</evidence>
<feature type="compositionally biased region" description="Acidic residues" evidence="1">
    <location>
        <begin position="116"/>
        <end position="126"/>
    </location>
</feature>
<evidence type="ECO:0008006" key="4">
    <source>
        <dbReference type="Google" id="ProtNLM"/>
    </source>
</evidence>
<feature type="compositionally biased region" description="Basic and acidic residues" evidence="1">
    <location>
        <begin position="1"/>
        <end position="11"/>
    </location>
</feature>
<protein>
    <recommendedName>
        <fullName evidence="4">BZIP domain-containing protein</fullName>
    </recommendedName>
</protein>
<feature type="region of interest" description="Disordered" evidence="1">
    <location>
        <begin position="1"/>
        <end position="132"/>
    </location>
</feature>
<sequence>TQASRDPDRPRKAMGRQQTLRQHRIRNAAERRARCSQAERKADVPLVEVAHQHNETGAEYHAHGGAGQHALHEEQLPPRRAPAGGEDEDDEQRAAHIEEDTEVAGVDGAPDGCAQPEDEEELEGPDPGDCGG</sequence>
<dbReference type="Proteomes" id="UP001357485">
    <property type="component" value="Unassembled WGS sequence"/>
</dbReference>
<keyword evidence="3" id="KW-1185">Reference proteome</keyword>
<name>A0ABR0LJK5_9PEZI</name>
<reference evidence="2 3" key="1">
    <citation type="submission" date="2023-08" db="EMBL/GenBank/DDBJ databases">
        <title>Black Yeasts Isolated from many extreme environments.</title>
        <authorList>
            <person name="Coleine C."/>
            <person name="Stajich J.E."/>
            <person name="Selbmann L."/>
        </authorList>
    </citation>
    <scope>NUCLEOTIDE SEQUENCE [LARGE SCALE GENOMIC DNA]</scope>
    <source>
        <strain evidence="2 3">CCFEE 536</strain>
    </source>
</reference>
<feature type="non-terminal residue" evidence="2">
    <location>
        <position position="1"/>
    </location>
</feature>
<comment type="caution">
    <text evidence="2">The sequence shown here is derived from an EMBL/GenBank/DDBJ whole genome shotgun (WGS) entry which is preliminary data.</text>
</comment>
<accession>A0ABR0LJK5</accession>
<organism evidence="2 3">
    <name type="scientific">Cryomyces antarcticus</name>
    <dbReference type="NCBI Taxonomy" id="329879"/>
    <lineage>
        <taxon>Eukaryota</taxon>
        <taxon>Fungi</taxon>
        <taxon>Dikarya</taxon>
        <taxon>Ascomycota</taxon>
        <taxon>Pezizomycotina</taxon>
        <taxon>Dothideomycetes</taxon>
        <taxon>Dothideomycetes incertae sedis</taxon>
        <taxon>Cryomyces</taxon>
    </lineage>
</organism>
<evidence type="ECO:0000256" key="1">
    <source>
        <dbReference type="SAM" id="MobiDB-lite"/>
    </source>
</evidence>
<feature type="compositionally biased region" description="Basic and acidic residues" evidence="1">
    <location>
        <begin position="50"/>
        <end position="62"/>
    </location>
</feature>
<dbReference type="EMBL" id="JAVRRA010018944">
    <property type="protein sequence ID" value="KAK5187161.1"/>
    <property type="molecule type" value="Genomic_DNA"/>
</dbReference>
<proteinExistence type="predicted"/>
<feature type="compositionally biased region" description="Basic and acidic residues" evidence="1">
    <location>
        <begin position="27"/>
        <end position="43"/>
    </location>
</feature>
<evidence type="ECO:0000313" key="3">
    <source>
        <dbReference type="Proteomes" id="UP001357485"/>
    </source>
</evidence>
<gene>
    <name evidence="2" type="ORF">LTR16_009585</name>
</gene>